<gene>
    <name evidence="1" type="ORF">METZ01_LOCUS460675</name>
</gene>
<proteinExistence type="predicted"/>
<sequence length="251" mass="26977">MIVNAPMPVSKNKTAGGRKLVGVDGITYRLDGRRISGHAAWLAPECKTGVVVVDDDLDVKVRWALKPYGSEPSRHEPFGGKGHVLSVYKGESMIIAAPGDAYGDLPGNMRKWGVPLADVYNCLSLVIEGPTDQGDDPANPRLHLHQDPSRSKLVFSNGDDLPLDEWGAKFIERMPEAIVNANREARERLGGHATLKFSTADRLKARIGSRLKAVIQSRNKQAGTGVLGPAGFAGHDYLSGMVTTTGFLPTG</sequence>
<protein>
    <submittedName>
        <fullName evidence="1">Uncharacterized protein</fullName>
    </submittedName>
</protein>
<name>A0A383AJS4_9ZZZZ</name>
<organism evidence="1">
    <name type="scientific">marine metagenome</name>
    <dbReference type="NCBI Taxonomy" id="408172"/>
    <lineage>
        <taxon>unclassified sequences</taxon>
        <taxon>metagenomes</taxon>
        <taxon>ecological metagenomes</taxon>
    </lineage>
</organism>
<dbReference type="EMBL" id="UINC01192598">
    <property type="protein sequence ID" value="SVE07821.1"/>
    <property type="molecule type" value="Genomic_DNA"/>
</dbReference>
<dbReference type="AlphaFoldDB" id="A0A383AJS4"/>
<evidence type="ECO:0000313" key="1">
    <source>
        <dbReference type="EMBL" id="SVE07821.1"/>
    </source>
</evidence>
<feature type="non-terminal residue" evidence="1">
    <location>
        <position position="251"/>
    </location>
</feature>
<accession>A0A383AJS4</accession>
<reference evidence="1" key="1">
    <citation type="submission" date="2018-05" db="EMBL/GenBank/DDBJ databases">
        <authorList>
            <person name="Lanie J.A."/>
            <person name="Ng W.-L."/>
            <person name="Kazmierczak K.M."/>
            <person name="Andrzejewski T.M."/>
            <person name="Davidsen T.M."/>
            <person name="Wayne K.J."/>
            <person name="Tettelin H."/>
            <person name="Glass J.I."/>
            <person name="Rusch D."/>
            <person name="Podicherti R."/>
            <person name="Tsui H.-C.T."/>
            <person name="Winkler M.E."/>
        </authorList>
    </citation>
    <scope>NUCLEOTIDE SEQUENCE</scope>
</reference>